<dbReference type="KEGG" id="crw:CROST_026840"/>
<evidence type="ECO:0000313" key="9">
    <source>
        <dbReference type="Proteomes" id="UP000190951"/>
    </source>
</evidence>
<dbReference type="InterPro" id="IPR005467">
    <property type="entry name" value="His_kinase_dom"/>
</dbReference>
<keyword evidence="5 8" id="KW-0808">Transferase</keyword>
<dbReference type="Pfam" id="PF00512">
    <property type="entry name" value="HisKA"/>
    <property type="match status" value="1"/>
</dbReference>
<evidence type="ECO:0000256" key="7">
    <source>
        <dbReference type="ARBA" id="ARBA00023012"/>
    </source>
</evidence>
<dbReference type="GO" id="GO:0000155">
    <property type="term" value="F:phosphorelay sensor kinase activity"/>
    <property type="evidence" value="ECO:0007669"/>
    <property type="project" value="InterPro"/>
</dbReference>
<dbReference type="InterPro" id="IPR036890">
    <property type="entry name" value="HATPase_C_sf"/>
</dbReference>
<dbReference type="RefSeq" id="WP_077832997.1">
    <property type="nucleotide sequence ID" value="NZ_CP096983.1"/>
</dbReference>
<dbReference type="Gene3D" id="3.30.565.10">
    <property type="entry name" value="Histidine kinase-like ATPase, C-terminal domain"/>
    <property type="match status" value="1"/>
</dbReference>
<evidence type="ECO:0000256" key="1">
    <source>
        <dbReference type="ARBA" id="ARBA00000085"/>
    </source>
</evidence>
<dbReference type="InterPro" id="IPR004358">
    <property type="entry name" value="Sig_transdc_His_kin-like_C"/>
</dbReference>
<name>A0A1S8LBC6_9CLOT</name>
<keyword evidence="9" id="KW-1185">Reference proteome</keyword>
<evidence type="ECO:0000256" key="3">
    <source>
        <dbReference type="ARBA" id="ARBA00012438"/>
    </source>
</evidence>
<dbReference type="FunFam" id="3.30.565.10:FF:000006">
    <property type="entry name" value="Sensor histidine kinase WalK"/>
    <property type="match status" value="1"/>
</dbReference>
<organism evidence="8 9">
    <name type="scientific">Clostridium felsineum</name>
    <dbReference type="NCBI Taxonomy" id="36839"/>
    <lineage>
        <taxon>Bacteria</taxon>
        <taxon>Bacillati</taxon>
        <taxon>Bacillota</taxon>
        <taxon>Clostridia</taxon>
        <taxon>Eubacteriales</taxon>
        <taxon>Clostridiaceae</taxon>
        <taxon>Clostridium</taxon>
    </lineage>
</organism>
<dbReference type="EC" id="2.7.13.3" evidence="3"/>
<evidence type="ECO:0000256" key="5">
    <source>
        <dbReference type="ARBA" id="ARBA00022679"/>
    </source>
</evidence>
<reference evidence="8 9" key="1">
    <citation type="submission" date="2022-04" db="EMBL/GenBank/DDBJ databases">
        <title>Genome sequence of C. roseum typestrain.</title>
        <authorList>
            <person name="Poehlein A."/>
            <person name="Schoch T."/>
            <person name="Duerre P."/>
            <person name="Daniel R."/>
        </authorList>
    </citation>
    <scope>NUCLEOTIDE SEQUENCE [LARGE SCALE GENOMIC DNA]</scope>
    <source>
        <strain evidence="8 9">DSM 7320</strain>
    </source>
</reference>
<dbReference type="PROSITE" id="PS50109">
    <property type="entry name" value="HIS_KIN"/>
    <property type="match status" value="1"/>
</dbReference>
<dbReference type="PANTHER" id="PTHR45453">
    <property type="entry name" value="PHOSPHATE REGULON SENSOR PROTEIN PHOR"/>
    <property type="match status" value="1"/>
</dbReference>
<evidence type="ECO:0000256" key="6">
    <source>
        <dbReference type="ARBA" id="ARBA00022777"/>
    </source>
</evidence>
<dbReference type="GO" id="GO:0005886">
    <property type="term" value="C:plasma membrane"/>
    <property type="evidence" value="ECO:0007669"/>
    <property type="project" value="TreeGrafter"/>
</dbReference>
<keyword evidence="6" id="KW-0418">Kinase</keyword>
<comment type="catalytic activity">
    <reaction evidence="1">
        <text>ATP + protein L-histidine = ADP + protein N-phospho-L-histidine.</text>
        <dbReference type="EC" id="2.7.13.3"/>
    </reaction>
</comment>
<dbReference type="CDD" id="cd00075">
    <property type="entry name" value="HATPase"/>
    <property type="match status" value="1"/>
</dbReference>
<keyword evidence="4" id="KW-0597">Phosphoprotein</keyword>
<dbReference type="InterPro" id="IPR003661">
    <property type="entry name" value="HisK_dim/P_dom"/>
</dbReference>
<evidence type="ECO:0000313" key="8">
    <source>
        <dbReference type="EMBL" id="URZ11967.1"/>
    </source>
</evidence>
<dbReference type="Gene3D" id="6.10.340.10">
    <property type="match status" value="1"/>
</dbReference>
<proteinExistence type="predicted"/>
<dbReference type="Pfam" id="PF02518">
    <property type="entry name" value="HATPase_c"/>
    <property type="match status" value="1"/>
</dbReference>
<dbReference type="PANTHER" id="PTHR45453:SF1">
    <property type="entry name" value="PHOSPHATE REGULON SENSOR PROTEIN PHOR"/>
    <property type="match status" value="1"/>
</dbReference>
<dbReference type="SMART" id="SM00387">
    <property type="entry name" value="HATPase_c"/>
    <property type="match status" value="1"/>
</dbReference>
<dbReference type="SMART" id="SM00388">
    <property type="entry name" value="HisKA"/>
    <property type="match status" value="1"/>
</dbReference>
<sequence length="458" mass="52027">MRSIRREVSTILIICTMAGVILSAIFVNIAMKTTFDKYMIDIQKQRDIRIVSYFEEIYKRDKRWTQNSGSEMMHEAYMSDYCLTLLDGSKKVIWGMNPNDIKNSNHWIMKTENSGVYSSKTLPIKVNKRIVGYAVIGQYHAVILSEADINFKNSINQGIILSVFIAIVIVAILSLLVSKGVSFSIKKVSETSVQFSKGNYEFRSEVKSNIVEINDLIKSINMLGGTLKHQNLLRRRLVSDISHEIRTPLNVLQNNLEAMIDGVIPVTGERLNKLNEEVIRFGKLLNNLDLLKKFEAEQTSLNMDKLFLDDLVKIVCNEFNNIAKKRNIKIHLDVAKGDYSTLGDYNKLKQVFVNLLSNSVKFNKDKGDIWISLEENGDKVIFKIKDNGIGIKEEDVPYVFERLYRGDKSRHKALGNGIGLAIVKTILDLHSADINVESKEGYGSEFIVYFSKFKAGNS</sequence>
<gene>
    <name evidence="8" type="primary">sasA_13</name>
    <name evidence="8" type="ORF">CROST_026840</name>
</gene>
<keyword evidence="7" id="KW-0902">Two-component regulatory system</keyword>
<dbReference type="STRING" id="84029.CROST_13490"/>
<dbReference type="Proteomes" id="UP000190951">
    <property type="component" value="Chromosome"/>
</dbReference>
<dbReference type="PRINTS" id="PR00344">
    <property type="entry name" value="BCTRLSENSOR"/>
</dbReference>
<dbReference type="InterPro" id="IPR003594">
    <property type="entry name" value="HATPase_dom"/>
</dbReference>
<dbReference type="CDD" id="cd00082">
    <property type="entry name" value="HisKA"/>
    <property type="match status" value="1"/>
</dbReference>
<evidence type="ECO:0000256" key="4">
    <source>
        <dbReference type="ARBA" id="ARBA00022553"/>
    </source>
</evidence>
<dbReference type="SUPFAM" id="SSF47384">
    <property type="entry name" value="Homodimeric domain of signal transducing histidine kinase"/>
    <property type="match status" value="1"/>
</dbReference>
<dbReference type="GO" id="GO:0004721">
    <property type="term" value="F:phosphoprotein phosphatase activity"/>
    <property type="evidence" value="ECO:0007669"/>
    <property type="project" value="TreeGrafter"/>
</dbReference>
<dbReference type="AlphaFoldDB" id="A0A1S8LBC6"/>
<dbReference type="Gene3D" id="1.10.287.130">
    <property type="match status" value="1"/>
</dbReference>
<dbReference type="EMBL" id="CP096983">
    <property type="protein sequence ID" value="URZ11967.1"/>
    <property type="molecule type" value="Genomic_DNA"/>
</dbReference>
<dbReference type="GO" id="GO:0016036">
    <property type="term" value="P:cellular response to phosphate starvation"/>
    <property type="evidence" value="ECO:0007669"/>
    <property type="project" value="TreeGrafter"/>
</dbReference>
<dbReference type="InterPro" id="IPR036097">
    <property type="entry name" value="HisK_dim/P_sf"/>
</dbReference>
<accession>A0A1S8LBC6</accession>
<protein>
    <recommendedName>
        <fullName evidence="3">histidine kinase</fullName>
        <ecNumber evidence="3">2.7.13.3</ecNumber>
    </recommendedName>
</protein>
<evidence type="ECO:0000256" key="2">
    <source>
        <dbReference type="ARBA" id="ARBA00004370"/>
    </source>
</evidence>
<dbReference type="SUPFAM" id="SSF55874">
    <property type="entry name" value="ATPase domain of HSP90 chaperone/DNA topoisomerase II/histidine kinase"/>
    <property type="match status" value="1"/>
</dbReference>
<dbReference type="InterPro" id="IPR050351">
    <property type="entry name" value="BphY/WalK/GraS-like"/>
</dbReference>
<comment type="subcellular location">
    <subcellularLocation>
        <location evidence="2">Membrane</location>
    </subcellularLocation>
</comment>